<sequence>EHGGRLIEIETFIEKQNGLTKANYEISYRPSDAIAEPYTLRFAVSEAD</sequence>
<comment type="caution">
    <text evidence="1">The sequence shown here is derived from an EMBL/GenBank/DDBJ whole genome shotgun (WGS) entry which is preliminary data.</text>
</comment>
<organism evidence="1 2">
    <name type="scientific">Denitromonas iodatirespirans</name>
    <dbReference type="NCBI Taxonomy" id="2795389"/>
    <lineage>
        <taxon>Bacteria</taxon>
        <taxon>Pseudomonadati</taxon>
        <taxon>Pseudomonadota</taxon>
        <taxon>Betaproteobacteria</taxon>
        <taxon>Rhodocyclales</taxon>
        <taxon>Zoogloeaceae</taxon>
        <taxon>Denitromonas</taxon>
    </lineage>
</organism>
<keyword evidence="2" id="KW-1185">Reference proteome</keyword>
<reference evidence="2" key="1">
    <citation type="journal article" date="2022" name="ISME J.">
        <title>Genetic and phylogenetic analysis of dissimilatory iodate-reducing bacteria identifies potential niches across the world's oceans.</title>
        <authorList>
            <person name="Reyes-Umana V."/>
            <person name="Henning Z."/>
            <person name="Lee K."/>
            <person name="Barnum T.P."/>
            <person name="Coates J.D."/>
        </authorList>
    </citation>
    <scope>NUCLEOTIDE SEQUENCE [LARGE SCALE GENOMIC DNA]</scope>
    <source>
        <strain evidence="2">IR12</strain>
    </source>
</reference>
<accession>A0A944DHI3</accession>
<name>A0A944DHI3_DENI1</name>
<evidence type="ECO:0000313" key="2">
    <source>
        <dbReference type="Proteomes" id="UP000694660"/>
    </source>
</evidence>
<dbReference type="Proteomes" id="UP000694660">
    <property type="component" value="Unassembled WGS sequence"/>
</dbReference>
<dbReference type="AlphaFoldDB" id="A0A944DHI3"/>
<dbReference type="EMBL" id="JAEKFT010000085">
    <property type="protein sequence ID" value="MBT0964247.1"/>
    <property type="molecule type" value="Genomic_DNA"/>
</dbReference>
<proteinExistence type="predicted"/>
<evidence type="ECO:0000313" key="1">
    <source>
        <dbReference type="EMBL" id="MBT0964247.1"/>
    </source>
</evidence>
<feature type="non-terminal residue" evidence="1">
    <location>
        <position position="1"/>
    </location>
</feature>
<gene>
    <name evidence="1" type="ORF">I8J34_24000</name>
</gene>
<protein>
    <submittedName>
        <fullName evidence="1">Uncharacterized protein</fullName>
    </submittedName>
</protein>